<keyword evidence="3" id="KW-1185">Reference proteome</keyword>
<name>A0ABW0XM20_9ACTN</name>
<protein>
    <submittedName>
        <fullName evidence="2">DUF397 domain-containing protein</fullName>
    </submittedName>
</protein>
<feature type="domain" description="DUF397" evidence="1">
    <location>
        <begin position="5"/>
        <end position="56"/>
    </location>
</feature>
<evidence type="ECO:0000313" key="3">
    <source>
        <dbReference type="Proteomes" id="UP001596183"/>
    </source>
</evidence>
<evidence type="ECO:0000313" key="2">
    <source>
        <dbReference type="EMBL" id="MFC5671563.1"/>
    </source>
</evidence>
<sequence length="67" mass="7115">MQTVRWQKSTYSGDSSNCVEIAAAPATILIRDSKDAAGPRLGLSRATWATFIVYAKEIGAGSAARRA</sequence>
<organism evidence="2 3">
    <name type="scientific">Streptomyces incanus</name>
    <dbReference type="NCBI Taxonomy" id="887453"/>
    <lineage>
        <taxon>Bacteria</taxon>
        <taxon>Bacillati</taxon>
        <taxon>Actinomycetota</taxon>
        <taxon>Actinomycetes</taxon>
        <taxon>Kitasatosporales</taxon>
        <taxon>Streptomycetaceae</taxon>
        <taxon>Streptomyces</taxon>
    </lineage>
</organism>
<dbReference type="Proteomes" id="UP001596183">
    <property type="component" value="Unassembled WGS sequence"/>
</dbReference>
<accession>A0ABW0XM20</accession>
<comment type="caution">
    <text evidence="2">The sequence shown here is derived from an EMBL/GenBank/DDBJ whole genome shotgun (WGS) entry which is preliminary data.</text>
</comment>
<dbReference type="InterPro" id="IPR007278">
    <property type="entry name" value="DUF397"/>
</dbReference>
<gene>
    <name evidence="2" type="ORF">ACFP2V_15975</name>
</gene>
<proteinExistence type="predicted"/>
<reference evidence="3" key="1">
    <citation type="journal article" date="2019" name="Int. J. Syst. Evol. Microbiol.">
        <title>The Global Catalogue of Microorganisms (GCM) 10K type strain sequencing project: providing services to taxonomists for standard genome sequencing and annotation.</title>
        <authorList>
            <consortium name="The Broad Institute Genomics Platform"/>
            <consortium name="The Broad Institute Genome Sequencing Center for Infectious Disease"/>
            <person name="Wu L."/>
            <person name="Ma J."/>
        </authorList>
    </citation>
    <scope>NUCLEOTIDE SEQUENCE [LARGE SCALE GENOMIC DNA]</scope>
    <source>
        <strain evidence="3">JCM 13852</strain>
    </source>
</reference>
<evidence type="ECO:0000259" key="1">
    <source>
        <dbReference type="Pfam" id="PF04149"/>
    </source>
</evidence>
<dbReference type="EMBL" id="JBHSPC010000039">
    <property type="protein sequence ID" value="MFC5671563.1"/>
    <property type="molecule type" value="Genomic_DNA"/>
</dbReference>
<dbReference type="RefSeq" id="WP_381211869.1">
    <property type="nucleotide sequence ID" value="NZ_JBHSPC010000039.1"/>
</dbReference>
<dbReference type="Pfam" id="PF04149">
    <property type="entry name" value="DUF397"/>
    <property type="match status" value="1"/>
</dbReference>